<feature type="domain" description="MobA-like NTP transferase" evidence="2">
    <location>
        <begin position="11"/>
        <end position="166"/>
    </location>
</feature>
<protein>
    <submittedName>
        <fullName evidence="3">NTP transferase domain-containing protein</fullName>
    </submittedName>
</protein>
<gene>
    <name evidence="3" type="ORF">PU560_09660</name>
</gene>
<sequence length="213" mass="21083">MTDRAAVPFDAVVLAGGTGSRLGGATKPEVVLRGRRLLDHALDATAGAGRVVVVAPETVAVPAGVLRTLEDPPHGGPVAGIAAGLATLSADGRTAAGLVLVLACDVPGAAGAAPALLTAAARAGSGTDGVCLRDPAGRDQWLSAVYRTAALRARLTALAENPGLRGAAVRRLVGPLVLAPVDAGRATTADVDTWADLAELERLDPPDGAGPPL</sequence>
<organism evidence="3 4">
    <name type="scientific">Georgenia halotolerans</name>
    <dbReference type="NCBI Taxonomy" id="3028317"/>
    <lineage>
        <taxon>Bacteria</taxon>
        <taxon>Bacillati</taxon>
        <taxon>Actinomycetota</taxon>
        <taxon>Actinomycetes</taxon>
        <taxon>Micrococcales</taxon>
        <taxon>Bogoriellaceae</taxon>
        <taxon>Georgenia</taxon>
    </lineage>
</organism>
<keyword evidence="1 3" id="KW-0808">Transferase</keyword>
<dbReference type="PANTHER" id="PTHR19136:SF81">
    <property type="entry name" value="MOLYBDENUM COFACTOR GUANYLYLTRANSFERASE"/>
    <property type="match status" value="1"/>
</dbReference>
<dbReference type="Gene3D" id="3.90.550.10">
    <property type="entry name" value="Spore Coat Polysaccharide Biosynthesis Protein SpsA, Chain A"/>
    <property type="match status" value="1"/>
</dbReference>
<dbReference type="PANTHER" id="PTHR19136">
    <property type="entry name" value="MOLYBDENUM COFACTOR GUANYLYLTRANSFERASE"/>
    <property type="match status" value="1"/>
</dbReference>
<evidence type="ECO:0000256" key="1">
    <source>
        <dbReference type="ARBA" id="ARBA00022679"/>
    </source>
</evidence>
<evidence type="ECO:0000313" key="3">
    <source>
        <dbReference type="EMBL" id="MDD9206730.1"/>
    </source>
</evidence>
<evidence type="ECO:0000313" key="4">
    <source>
        <dbReference type="Proteomes" id="UP001165561"/>
    </source>
</evidence>
<dbReference type="Proteomes" id="UP001165561">
    <property type="component" value="Unassembled WGS sequence"/>
</dbReference>
<keyword evidence="4" id="KW-1185">Reference proteome</keyword>
<name>A0ABT5TXF3_9MICO</name>
<dbReference type="Pfam" id="PF12804">
    <property type="entry name" value="NTP_transf_3"/>
    <property type="match status" value="1"/>
</dbReference>
<dbReference type="EMBL" id="JARACI010000962">
    <property type="protein sequence ID" value="MDD9206730.1"/>
    <property type="molecule type" value="Genomic_DNA"/>
</dbReference>
<reference evidence="3" key="1">
    <citation type="submission" date="2023-02" db="EMBL/GenBank/DDBJ databases">
        <title>Georgenia sp.10Sc9-8, isolated from a soil sample collected from the Taklamakan desert.</title>
        <authorList>
            <person name="Liu S."/>
        </authorList>
    </citation>
    <scope>NUCLEOTIDE SEQUENCE</scope>
    <source>
        <strain evidence="3">10Sc9-8</strain>
    </source>
</reference>
<comment type="caution">
    <text evidence="3">The sequence shown here is derived from an EMBL/GenBank/DDBJ whole genome shotgun (WGS) entry which is preliminary data.</text>
</comment>
<accession>A0ABT5TXF3</accession>
<dbReference type="GO" id="GO:0016740">
    <property type="term" value="F:transferase activity"/>
    <property type="evidence" value="ECO:0007669"/>
    <property type="project" value="UniProtKB-KW"/>
</dbReference>
<dbReference type="InterPro" id="IPR025877">
    <property type="entry name" value="MobA-like_NTP_Trfase"/>
</dbReference>
<dbReference type="SUPFAM" id="SSF53448">
    <property type="entry name" value="Nucleotide-diphospho-sugar transferases"/>
    <property type="match status" value="1"/>
</dbReference>
<dbReference type="InterPro" id="IPR029044">
    <property type="entry name" value="Nucleotide-diphossugar_trans"/>
</dbReference>
<evidence type="ECO:0000259" key="2">
    <source>
        <dbReference type="Pfam" id="PF12804"/>
    </source>
</evidence>
<proteinExistence type="predicted"/>